<dbReference type="OMA" id="HVFVTIL"/>
<keyword evidence="5" id="KW-1185">Reference proteome</keyword>
<dbReference type="RefSeq" id="XP_001744434.1">
    <property type="nucleotide sequence ID" value="XM_001744382.1"/>
</dbReference>
<evidence type="ECO:0008006" key="6">
    <source>
        <dbReference type="Google" id="ProtNLM"/>
    </source>
</evidence>
<dbReference type="PROSITE" id="PS51203">
    <property type="entry name" value="CS"/>
    <property type="match status" value="1"/>
</dbReference>
<gene>
    <name evidence="4" type="ORF">MONBRDRAFT_15883</name>
</gene>
<dbReference type="Pfam" id="PF05002">
    <property type="entry name" value="SGS"/>
    <property type="match status" value="1"/>
</dbReference>
<dbReference type="AlphaFoldDB" id="A9UVE1"/>
<proteinExistence type="predicted"/>
<dbReference type="InterPro" id="IPR007052">
    <property type="entry name" value="CS_dom"/>
</dbReference>
<evidence type="ECO:0000256" key="1">
    <source>
        <dbReference type="SAM" id="MobiDB-lite"/>
    </source>
</evidence>
<dbReference type="PROSITE" id="PS51048">
    <property type="entry name" value="SGS"/>
    <property type="match status" value="1"/>
</dbReference>
<dbReference type="SUPFAM" id="SSF49764">
    <property type="entry name" value="HSP20-like chaperones"/>
    <property type="match status" value="1"/>
</dbReference>
<dbReference type="InterPro" id="IPR007699">
    <property type="entry name" value="SGS_dom"/>
</dbReference>
<accession>A9UVE1</accession>
<evidence type="ECO:0000259" key="2">
    <source>
        <dbReference type="PROSITE" id="PS51048"/>
    </source>
</evidence>
<dbReference type="EMBL" id="CH991547">
    <property type="protein sequence ID" value="EDQ90383.1"/>
    <property type="molecule type" value="Genomic_DNA"/>
</dbReference>
<dbReference type="InParanoid" id="A9UVE1"/>
<dbReference type="Pfam" id="PF04969">
    <property type="entry name" value="CS"/>
    <property type="match status" value="1"/>
</dbReference>
<organism evidence="4 5">
    <name type="scientific">Monosiga brevicollis</name>
    <name type="common">Choanoflagellate</name>
    <dbReference type="NCBI Taxonomy" id="81824"/>
    <lineage>
        <taxon>Eukaryota</taxon>
        <taxon>Choanoflagellata</taxon>
        <taxon>Craspedida</taxon>
        <taxon>Salpingoecidae</taxon>
        <taxon>Monosiga</taxon>
    </lineage>
</organism>
<dbReference type="Gene3D" id="2.60.40.790">
    <property type="match status" value="1"/>
</dbReference>
<protein>
    <recommendedName>
        <fullName evidence="6">SGS domain-containing protein</fullName>
    </recommendedName>
</protein>
<sequence>MIKGVQADQVKVQFQPRTLTVAFPLPKSEDADFCMEIPLFDTIVPSESTFKVKPVKLEFHLKKATGIKWPSLRAEAAAVAQPLVEMAKVTSAGPASADSQAARKPLRGPQDWDQLAKEVDEEEKTEQPEGDAALNRLFQQIYSDASEDTKRAMLKSFQESNGTVLSTNWDEVSKGKVEMKPPDDVEYKKFDS</sequence>
<feature type="domain" description="CS" evidence="3">
    <location>
        <begin position="1"/>
        <end position="73"/>
    </location>
</feature>
<name>A9UVE1_MONBE</name>
<dbReference type="GO" id="GO:0051087">
    <property type="term" value="F:protein-folding chaperone binding"/>
    <property type="evidence" value="ECO:0007669"/>
    <property type="project" value="InterPro"/>
</dbReference>
<evidence type="ECO:0000313" key="5">
    <source>
        <dbReference type="Proteomes" id="UP000001357"/>
    </source>
</evidence>
<dbReference type="eggNOG" id="KOG1309">
    <property type="taxonomic scope" value="Eukaryota"/>
</dbReference>
<dbReference type="GeneID" id="5889715"/>
<dbReference type="STRING" id="81824.A9UVE1"/>
<reference evidence="4 5" key="1">
    <citation type="journal article" date="2008" name="Nature">
        <title>The genome of the choanoflagellate Monosiga brevicollis and the origin of metazoans.</title>
        <authorList>
            <consortium name="JGI Sequencing"/>
            <person name="King N."/>
            <person name="Westbrook M.J."/>
            <person name="Young S.L."/>
            <person name="Kuo A."/>
            <person name="Abedin M."/>
            <person name="Chapman J."/>
            <person name="Fairclough S."/>
            <person name="Hellsten U."/>
            <person name="Isogai Y."/>
            <person name="Letunic I."/>
            <person name="Marr M."/>
            <person name="Pincus D."/>
            <person name="Putnam N."/>
            <person name="Rokas A."/>
            <person name="Wright K.J."/>
            <person name="Zuzow R."/>
            <person name="Dirks W."/>
            <person name="Good M."/>
            <person name="Goodstein D."/>
            <person name="Lemons D."/>
            <person name="Li W."/>
            <person name="Lyons J.B."/>
            <person name="Morris A."/>
            <person name="Nichols S."/>
            <person name="Richter D.J."/>
            <person name="Salamov A."/>
            <person name="Bork P."/>
            <person name="Lim W.A."/>
            <person name="Manning G."/>
            <person name="Miller W.T."/>
            <person name="McGinnis W."/>
            <person name="Shapiro H."/>
            <person name="Tjian R."/>
            <person name="Grigoriev I.V."/>
            <person name="Rokhsar D."/>
        </authorList>
    </citation>
    <scope>NUCLEOTIDE SEQUENCE [LARGE SCALE GENOMIC DNA]</scope>
    <source>
        <strain evidence="5">MX1 / ATCC 50154</strain>
    </source>
</reference>
<dbReference type="PANTHER" id="PTHR45862">
    <property type="entry name" value="PROTEIN SGT1 HOMOLOG"/>
    <property type="match status" value="1"/>
</dbReference>
<evidence type="ECO:0000313" key="4">
    <source>
        <dbReference type="EMBL" id="EDQ90383.1"/>
    </source>
</evidence>
<dbReference type="Proteomes" id="UP000001357">
    <property type="component" value="Unassembled WGS sequence"/>
</dbReference>
<dbReference type="InterPro" id="IPR008978">
    <property type="entry name" value="HSP20-like_chaperone"/>
</dbReference>
<feature type="domain" description="SGS" evidence="2">
    <location>
        <begin position="99"/>
        <end position="192"/>
    </location>
</feature>
<evidence type="ECO:0000259" key="3">
    <source>
        <dbReference type="PROSITE" id="PS51203"/>
    </source>
</evidence>
<feature type="region of interest" description="Disordered" evidence="1">
    <location>
        <begin position="164"/>
        <end position="192"/>
    </location>
</feature>
<dbReference type="KEGG" id="mbr:MONBRDRAFT_15883"/>
<feature type="region of interest" description="Disordered" evidence="1">
    <location>
        <begin position="91"/>
        <end position="112"/>
    </location>
</feature>
<dbReference type="InterPro" id="IPR044563">
    <property type="entry name" value="Sgt1-like"/>
</dbReference>
<dbReference type="CDD" id="cd06466">
    <property type="entry name" value="p23_CS_SGT1_like"/>
    <property type="match status" value="1"/>
</dbReference>
<feature type="compositionally biased region" description="Basic and acidic residues" evidence="1">
    <location>
        <begin position="171"/>
        <end position="192"/>
    </location>
</feature>